<feature type="transmembrane region" description="Helical" evidence="1">
    <location>
        <begin position="343"/>
        <end position="364"/>
    </location>
</feature>
<accession>A0A7Y6IFB6</accession>
<dbReference type="AlphaFoldDB" id="A0A7Y6IFB6"/>
<evidence type="ECO:0000313" key="2">
    <source>
        <dbReference type="EMBL" id="NUW37162.1"/>
    </source>
</evidence>
<feature type="transmembrane region" description="Helical" evidence="1">
    <location>
        <begin position="260"/>
        <end position="284"/>
    </location>
</feature>
<dbReference type="EMBL" id="JABWGN010000019">
    <property type="protein sequence ID" value="NUW37162.1"/>
    <property type="molecule type" value="Genomic_DNA"/>
</dbReference>
<keyword evidence="1" id="KW-0472">Membrane</keyword>
<dbReference type="Proteomes" id="UP000586042">
    <property type="component" value="Unassembled WGS sequence"/>
</dbReference>
<gene>
    <name evidence="2" type="ORF">HTZ77_38030</name>
</gene>
<keyword evidence="1" id="KW-0812">Transmembrane</keyword>
<dbReference type="RefSeq" id="WP_175594617.1">
    <property type="nucleotide sequence ID" value="NZ_JABWGN010000019.1"/>
</dbReference>
<comment type="caution">
    <text evidence="2">The sequence shown here is derived from an EMBL/GenBank/DDBJ whole genome shotgun (WGS) entry which is preliminary data.</text>
</comment>
<organism evidence="2 3">
    <name type="scientific">Nonomuraea montanisoli</name>
    <dbReference type="NCBI Taxonomy" id="2741721"/>
    <lineage>
        <taxon>Bacteria</taxon>
        <taxon>Bacillati</taxon>
        <taxon>Actinomycetota</taxon>
        <taxon>Actinomycetes</taxon>
        <taxon>Streptosporangiales</taxon>
        <taxon>Streptosporangiaceae</taxon>
        <taxon>Nonomuraea</taxon>
    </lineage>
</organism>
<proteinExistence type="predicted"/>
<name>A0A7Y6IFB6_9ACTN</name>
<keyword evidence="1" id="KW-1133">Transmembrane helix</keyword>
<protein>
    <submittedName>
        <fullName evidence="2">Uncharacterized protein</fullName>
    </submittedName>
</protein>
<evidence type="ECO:0000256" key="1">
    <source>
        <dbReference type="SAM" id="Phobius"/>
    </source>
</evidence>
<keyword evidence="3" id="KW-1185">Reference proteome</keyword>
<reference evidence="2 3" key="1">
    <citation type="submission" date="2020-06" db="EMBL/GenBank/DDBJ databases">
        <title>Nonomuraea sp. SMC257, a novel actinomycete isolated from soil.</title>
        <authorList>
            <person name="Chanama M."/>
        </authorList>
    </citation>
    <scope>NUCLEOTIDE SEQUENCE [LARGE SCALE GENOMIC DNA]</scope>
    <source>
        <strain evidence="2 3">SMC257</strain>
    </source>
</reference>
<evidence type="ECO:0000313" key="3">
    <source>
        <dbReference type="Proteomes" id="UP000586042"/>
    </source>
</evidence>
<sequence length="508" mass="54943">MKAIVLLGLTFAFWFCLPGIASGAGKIRLVVAPAKLSLVAGETATVDVLARLPDDMTIADVTLTTVPRPDLKVTPPDPRPIAPSSGWRVSVTMISDQLTSGELVLVARAKKVSGLTLAHLPVEVRRGSGHSELLKMTVTSAHPDLAERRPVLTNVTVQNVGTVAVQLREVWVRLPPGLRGCVEERCAPGEISRRVVPESLEPGAVAIYDFLVEATKQARTGRQLMLYGVTGDYAENGRLRPVAVVASQEVTYAVLGESEFLTAIGIPSFLVLPGFLALMSYRLVARRYNAADEVLPSLEVSAPEFLTLSATLSVLAIPMFWLVTWLLGDPHTYLTGYGVDDLLAVWLASVLIGLCAFGIPRFVLVWREHRRTPRPSDRPQQFLERLSAAGASVMLPQVRVELRSGAPPKQLYTFTPGTRQDGSVWVVPAIRYSFEQEAADADVERLREVLDGTASAAAVLKAVRQTSTVRLAWAPGPVCGPKLVGPSKIVDEVQPACLLRQSTSSGWK</sequence>
<feature type="transmembrane region" description="Helical" evidence="1">
    <location>
        <begin position="305"/>
        <end position="323"/>
    </location>
</feature>